<dbReference type="SUPFAM" id="SSF52402">
    <property type="entry name" value="Adenine nucleotide alpha hydrolases-like"/>
    <property type="match status" value="1"/>
</dbReference>
<dbReference type="InterPro" id="IPR014729">
    <property type="entry name" value="Rossmann-like_a/b/a_fold"/>
</dbReference>
<organism evidence="2 3">
    <name type="scientific">Marine Group I thaumarchaeote SCGC AAA799-N04</name>
    <dbReference type="NCBI Taxonomy" id="1502293"/>
    <lineage>
        <taxon>Archaea</taxon>
        <taxon>Nitrososphaerota</taxon>
        <taxon>Marine Group I</taxon>
    </lineage>
</organism>
<sequence length="144" mass="16676">MIKQITVAIITPTHDKKSFELGLELAKKLDCSLSVIECFYQKPPTFHFFETKTDKIALQKRKDQIKKELSKWEKAAAKQNVPIKTKFALTDSIAHWVIDYVTENKVDLLIVDYPRLSMTESTLYDDIINTIHHKAKCHVLTTKQ</sequence>
<dbReference type="Gene3D" id="3.40.50.620">
    <property type="entry name" value="HUPs"/>
    <property type="match status" value="1"/>
</dbReference>
<name>A0A081RM46_9ARCH</name>
<evidence type="ECO:0000313" key="3">
    <source>
        <dbReference type="Proteomes" id="UP000028059"/>
    </source>
</evidence>
<keyword evidence="3" id="KW-1185">Reference proteome</keyword>
<evidence type="ECO:0000259" key="1">
    <source>
        <dbReference type="Pfam" id="PF00582"/>
    </source>
</evidence>
<comment type="caution">
    <text evidence="2">The sequence shown here is derived from an EMBL/GenBank/DDBJ whole genome shotgun (WGS) entry which is preliminary data.</text>
</comment>
<gene>
    <name evidence="2" type="ORF">AAA799N04_01316</name>
</gene>
<dbReference type="Pfam" id="PF00582">
    <property type="entry name" value="Usp"/>
    <property type="match status" value="1"/>
</dbReference>
<dbReference type="PATRIC" id="fig|1502293.3.peg.1216"/>
<dbReference type="InterPro" id="IPR006016">
    <property type="entry name" value="UspA"/>
</dbReference>
<dbReference type="EMBL" id="JOKN01000025">
    <property type="protein sequence ID" value="KEQ56269.1"/>
    <property type="molecule type" value="Genomic_DNA"/>
</dbReference>
<dbReference type="AlphaFoldDB" id="A0A081RM46"/>
<proteinExistence type="predicted"/>
<evidence type="ECO:0000313" key="2">
    <source>
        <dbReference type="EMBL" id="KEQ56269.1"/>
    </source>
</evidence>
<feature type="domain" description="UspA" evidence="1">
    <location>
        <begin position="1"/>
        <end position="142"/>
    </location>
</feature>
<reference evidence="2 3" key="1">
    <citation type="submission" date="2014-06" db="EMBL/GenBank/DDBJ databases">
        <authorList>
            <person name="Ngugi D.K."/>
            <person name="Blom J."/>
            <person name="Alam I."/>
            <person name="Rashid M."/>
            <person name="Ba Alawi W."/>
            <person name="Zhang G."/>
            <person name="Hikmawan T."/>
            <person name="Guan Y."/>
            <person name="Antunes A."/>
            <person name="Siam R."/>
            <person name="ElDorry H."/>
            <person name="Bajic V."/>
            <person name="Stingl U."/>
        </authorList>
    </citation>
    <scope>NUCLEOTIDE SEQUENCE [LARGE SCALE GENOMIC DNA]</scope>
    <source>
        <strain evidence="2">SCGC AAA799-N04</strain>
    </source>
</reference>
<dbReference type="Proteomes" id="UP000028059">
    <property type="component" value="Unassembled WGS sequence"/>
</dbReference>
<accession>A0A081RM46</accession>
<protein>
    <submittedName>
        <fullName evidence="2">Universal stress protein</fullName>
    </submittedName>
</protein>